<dbReference type="FunFam" id="3.30.160.60:FF:001289">
    <property type="entry name" value="Zinc finger protein 574"/>
    <property type="match status" value="1"/>
</dbReference>
<evidence type="ECO:0000256" key="1">
    <source>
        <dbReference type="ARBA" id="ARBA00004123"/>
    </source>
</evidence>
<evidence type="ECO:0000259" key="10">
    <source>
        <dbReference type="PROSITE" id="PS00028"/>
    </source>
</evidence>
<dbReference type="GO" id="GO:0045893">
    <property type="term" value="P:positive regulation of DNA-templated transcription"/>
    <property type="evidence" value="ECO:0007669"/>
    <property type="project" value="UniProtKB-ARBA"/>
</dbReference>
<dbReference type="PROSITE" id="PS00028">
    <property type="entry name" value="ZINC_FINGER_C2H2_1"/>
    <property type="match status" value="6"/>
</dbReference>
<feature type="domain" description="C2H2-type" evidence="10">
    <location>
        <begin position="416"/>
        <end position="436"/>
    </location>
</feature>
<feature type="region of interest" description="Disordered" evidence="9">
    <location>
        <begin position="185"/>
        <end position="218"/>
    </location>
</feature>
<gene>
    <name evidence="11" type="ORF">BEMITA_LOCUS3321</name>
</gene>
<feature type="domain" description="C2H2-type" evidence="10">
    <location>
        <begin position="388"/>
        <end position="408"/>
    </location>
</feature>
<reference evidence="11" key="1">
    <citation type="submission" date="2021-12" db="EMBL/GenBank/DDBJ databases">
        <authorList>
            <person name="King R."/>
        </authorList>
    </citation>
    <scope>NUCLEOTIDE SEQUENCE</scope>
</reference>
<protein>
    <recommendedName>
        <fullName evidence="10">C2H2-type domain-containing protein</fullName>
    </recommendedName>
</protein>
<evidence type="ECO:0000313" key="12">
    <source>
        <dbReference type="Proteomes" id="UP001152759"/>
    </source>
</evidence>
<keyword evidence="7" id="KW-0804">Transcription</keyword>
<dbReference type="FunFam" id="3.30.160.60:FF:001732">
    <property type="entry name" value="Zgc:162936"/>
    <property type="match status" value="1"/>
</dbReference>
<accession>A0A9P0EZZ3</accession>
<organism evidence="11 12">
    <name type="scientific">Bemisia tabaci</name>
    <name type="common">Sweetpotato whitefly</name>
    <name type="synonym">Aleurodes tabaci</name>
    <dbReference type="NCBI Taxonomy" id="7038"/>
    <lineage>
        <taxon>Eukaryota</taxon>
        <taxon>Metazoa</taxon>
        <taxon>Ecdysozoa</taxon>
        <taxon>Arthropoda</taxon>
        <taxon>Hexapoda</taxon>
        <taxon>Insecta</taxon>
        <taxon>Pterygota</taxon>
        <taxon>Neoptera</taxon>
        <taxon>Paraneoptera</taxon>
        <taxon>Hemiptera</taxon>
        <taxon>Sternorrhyncha</taxon>
        <taxon>Aleyrodoidea</taxon>
        <taxon>Aleyrodidae</taxon>
        <taxon>Aleyrodinae</taxon>
        <taxon>Bemisia</taxon>
    </lineage>
</organism>
<dbReference type="InterPro" id="IPR036236">
    <property type="entry name" value="Znf_C2H2_sf"/>
</dbReference>
<dbReference type="FunFam" id="3.30.160.60:FF:000478">
    <property type="entry name" value="Zinc finger protein 133"/>
    <property type="match status" value="1"/>
</dbReference>
<comment type="subcellular location">
    <subcellularLocation>
        <location evidence="1">Nucleus</location>
    </subcellularLocation>
</comment>
<dbReference type="GO" id="GO:0000981">
    <property type="term" value="F:DNA-binding transcription factor activity, RNA polymerase II-specific"/>
    <property type="evidence" value="ECO:0007669"/>
    <property type="project" value="TreeGrafter"/>
</dbReference>
<evidence type="ECO:0000256" key="3">
    <source>
        <dbReference type="ARBA" id="ARBA00022737"/>
    </source>
</evidence>
<evidence type="ECO:0000256" key="7">
    <source>
        <dbReference type="ARBA" id="ARBA00023163"/>
    </source>
</evidence>
<keyword evidence="8" id="KW-0539">Nucleus</keyword>
<dbReference type="SUPFAM" id="SSF57667">
    <property type="entry name" value="beta-beta-alpha zinc fingers"/>
    <property type="match status" value="3"/>
</dbReference>
<dbReference type="Proteomes" id="UP001152759">
    <property type="component" value="Chromosome 2"/>
</dbReference>
<evidence type="ECO:0000256" key="9">
    <source>
        <dbReference type="SAM" id="MobiDB-lite"/>
    </source>
</evidence>
<keyword evidence="3" id="KW-0677">Repeat</keyword>
<feature type="domain" description="C2H2-type" evidence="10">
    <location>
        <begin position="360"/>
        <end position="380"/>
    </location>
</feature>
<keyword evidence="2" id="KW-0479">Metal-binding</keyword>
<evidence type="ECO:0000256" key="2">
    <source>
        <dbReference type="ARBA" id="ARBA00022723"/>
    </source>
</evidence>
<feature type="domain" description="C2H2-type" evidence="10">
    <location>
        <begin position="271"/>
        <end position="291"/>
    </location>
</feature>
<dbReference type="EMBL" id="OU963863">
    <property type="protein sequence ID" value="CAH0383932.1"/>
    <property type="molecule type" value="Genomic_DNA"/>
</dbReference>
<dbReference type="Gene3D" id="3.30.160.60">
    <property type="entry name" value="Classic Zinc Finger"/>
    <property type="match status" value="5"/>
</dbReference>
<keyword evidence="5" id="KW-0862">Zinc</keyword>
<keyword evidence="12" id="KW-1185">Reference proteome</keyword>
<dbReference type="GO" id="GO:0005694">
    <property type="term" value="C:chromosome"/>
    <property type="evidence" value="ECO:0007669"/>
    <property type="project" value="UniProtKB-ARBA"/>
</dbReference>
<keyword evidence="4" id="KW-0863">Zinc-finger</keyword>
<proteinExistence type="predicted"/>
<dbReference type="SMART" id="SM00355">
    <property type="entry name" value="ZnF_C2H2"/>
    <property type="match status" value="6"/>
</dbReference>
<feature type="domain" description="C2H2-type" evidence="10">
    <location>
        <begin position="332"/>
        <end position="352"/>
    </location>
</feature>
<dbReference type="PANTHER" id="PTHR23235:SF178">
    <property type="entry name" value="C2H2-TYPE DOMAIN-CONTAINING PROTEIN-RELATED"/>
    <property type="match status" value="1"/>
</dbReference>
<feature type="region of interest" description="Disordered" evidence="9">
    <location>
        <begin position="91"/>
        <end position="127"/>
    </location>
</feature>
<dbReference type="InterPro" id="IPR013087">
    <property type="entry name" value="Znf_C2H2_type"/>
</dbReference>
<name>A0A9P0EZZ3_BEMTA</name>
<evidence type="ECO:0000256" key="6">
    <source>
        <dbReference type="ARBA" id="ARBA00023015"/>
    </source>
</evidence>
<dbReference type="GO" id="GO:0000978">
    <property type="term" value="F:RNA polymerase II cis-regulatory region sequence-specific DNA binding"/>
    <property type="evidence" value="ECO:0007669"/>
    <property type="project" value="TreeGrafter"/>
</dbReference>
<dbReference type="AlphaFoldDB" id="A0A9P0EZZ3"/>
<evidence type="ECO:0000256" key="4">
    <source>
        <dbReference type="ARBA" id="ARBA00022771"/>
    </source>
</evidence>
<evidence type="ECO:0000256" key="8">
    <source>
        <dbReference type="ARBA" id="ARBA00023242"/>
    </source>
</evidence>
<evidence type="ECO:0000313" key="11">
    <source>
        <dbReference type="EMBL" id="CAH0383932.1"/>
    </source>
</evidence>
<keyword evidence="6" id="KW-0805">Transcription regulation</keyword>
<dbReference type="GO" id="GO:0005634">
    <property type="term" value="C:nucleus"/>
    <property type="evidence" value="ECO:0007669"/>
    <property type="project" value="UniProtKB-SubCell"/>
</dbReference>
<evidence type="ECO:0000256" key="5">
    <source>
        <dbReference type="ARBA" id="ARBA00022833"/>
    </source>
</evidence>
<dbReference type="GO" id="GO:0008270">
    <property type="term" value="F:zinc ion binding"/>
    <property type="evidence" value="ECO:0007669"/>
    <property type="project" value="UniProtKB-KW"/>
</dbReference>
<feature type="domain" description="C2H2-type" evidence="10">
    <location>
        <begin position="301"/>
        <end position="322"/>
    </location>
</feature>
<sequence>MSENFVDDQNFFMDFTDQVHPNDNLSKHICTACYNHLAWMSDSSPNIVPPVNEPPDLGIFANFNQMLEEEDKKMSAEPVYVLPKPIKKESSVEMSPANFDSPPASLSDPTPFHVKQRDLSDQDDNSSFGDAFELKSSGKCGIPFDECDNFPTSSQQLRQHPSPLSRDISCHNCNEKFRKVQLCKSATRDASGSRPRRSENIPGSRRAPRICCGGLPDPGERVPGTPRLGAACVNSRAFAPRKTNVCLRRIRPTNDSQPLSSNQKKSSVFVCEICNANFNRLNLLVKHQLKHKPKSEWKEKCHICDLSFERHALLARHLKTAHAESDQSPWKCRHCGKHMMTKLSLGIHERIHTGAKPYVCEWCGQRFRSRANLLQHHPKHTGIKKHKCEECGKQFSRKSFVTAHMRVHTGERPFSCGICNRKFTQIGDMRRHEKKHEISIKHGRTCYTVIDINKNQSSDSVSTADSDDHLTDSEIALNVKVIQDC</sequence>
<dbReference type="Pfam" id="PF00096">
    <property type="entry name" value="zf-C2H2"/>
    <property type="match status" value="5"/>
</dbReference>
<dbReference type="PANTHER" id="PTHR23235">
    <property type="entry name" value="KRUEPPEL-LIKE TRANSCRIPTION FACTOR"/>
    <property type="match status" value="1"/>
</dbReference>